<comment type="similarity">
    <text evidence="1">Belongs to the ATP-dependent AMP-binding enzyme family.</text>
</comment>
<dbReference type="InterPro" id="IPR020806">
    <property type="entry name" value="PKS_PP-bd"/>
</dbReference>
<keyword evidence="9" id="KW-1185">Reference proteome</keyword>
<dbReference type="SUPFAM" id="SSF47336">
    <property type="entry name" value="ACP-like"/>
    <property type="match status" value="1"/>
</dbReference>
<dbReference type="Pfam" id="PF23024">
    <property type="entry name" value="AMP-dom_DIP2-like"/>
    <property type="match status" value="1"/>
</dbReference>
<dbReference type="InterPro" id="IPR009081">
    <property type="entry name" value="PP-bd_ACP"/>
</dbReference>
<dbReference type="InterPro" id="IPR042099">
    <property type="entry name" value="ANL_N_sf"/>
</dbReference>
<gene>
    <name evidence="8" type="ORF">IFO66_13745</name>
</gene>
<feature type="domain" description="Carrier" evidence="7">
    <location>
        <begin position="611"/>
        <end position="688"/>
    </location>
</feature>
<dbReference type="Gene3D" id="1.10.1200.10">
    <property type="entry name" value="ACP-like"/>
    <property type="match status" value="1"/>
</dbReference>
<dbReference type="SUPFAM" id="SSF56801">
    <property type="entry name" value="Acetyl-CoA synthetase-like"/>
    <property type="match status" value="1"/>
</dbReference>
<dbReference type="Gene3D" id="3.30.300.30">
    <property type="match status" value="1"/>
</dbReference>
<evidence type="ECO:0000313" key="9">
    <source>
        <dbReference type="Proteomes" id="UP000634529"/>
    </source>
</evidence>
<dbReference type="SMART" id="SM01294">
    <property type="entry name" value="PKS_PP_betabranch"/>
    <property type="match status" value="1"/>
</dbReference>
<comment type="caution">
    <text evidence="8">The sequence shown here is derived from an EMBL/GenBank/DDBJ whole genome shotgun (WGS) entry which is preliminary data.</text>
</comment>
<evidence type="ECO:0000256" key="5">
    <source>
        <dbReference type="ARBA" id="ARBA00022832"/>
    </source>
</evidence>
<evidence type="ECO:0000313" key="8">
    <source>
        <dbReference type="EMBL" id="MBD8499354.1"/>
    </source>
</evidence>
<evidence type="ECO:0000256" key="2">
    <source>
        <dbReference type="ARBA" id="ARBA00022450"/>
    </source>
</evidence>
<keyword evidence="4" id="KW-0436">Ligase</keyword>
<dbReference type="SMART" id="SM00823">
    <property type="entry name" value="PKS_PP"/>
    <property type="match status" value="1"/>
</dbReference>
<dbReference type="PROSITE" id="PS00455">
    <property type="entry name" value="AMP_BINDING"/>
    <property type="match status" value="1"/>
</dbReference>
<dbReference type="Pfam" id="PF00501">
    <property type="entry name" value="AMP-binding"/>
    <property type="match status" value="1"/>
</dbReference>
<dbReference type="Proteomes" id="UP000634529">
    <property type="component" value="Unassembled WGS sequence"/>
</dbReference>
<evidence type="ECO:0000256" key="1">
    <source>
        <dbReference type="ARBA" id="ARBA00006432"/>
    </source>
</evidence>
<evidence type="ECO:0000259" key="7">
    <source>
        <dbReference type="PROSITE" id="PS50075"/>
    </source>
</evidence>
<protein>
    <submittedName>
        <fullName evidence="8">AMP-binding protein</fullName>
    </submittedName>
</protein>
<organism evidence="8 9">
    <name type="scientific">Paenibacillus arenosi</name>
    <dbReference type="NCBI Taxonomy" id="2774142"/>
    <lineage>
        <taxon>Bacteria</taxon>
        <taxon>Bacillati</taxon>
        <taxon>Bacillota</taxon>
        <taxon>Bacilli</taxon>
        <taxon>Bacillales</taxon>
        <taxon>Paenibacillaceae</taxon>
        <taxon>Paenibacillus</taxon>
    </lineage>
</organism>
<dbReference type="Pfam" id="PF00550">
    <property type="entry name" value="PP-binding"/>
    <property type="match status" value="1"/>
</dbReference>
<evidence type="ECO:0000256" key="4">
    <source>
        <dbReference type="ARBA" id="ARBA00022598"/>
    </source>
</evidence>
<dbReference type="PANTHER" id="PTHR22754:SF32">
    <property type="entry name" value="DISCO-INTERACTING PROTEIN 2"/>
    <property type="match status" value="1"/>
</dbReference>
<keyword evidence="6" id="KW-0443">Lipid metabolism</keyword>
<evidence type="ECO:0000256" key="3">
    <source>
        <dbReference type="ARBA" id="ARBA00022553"/>
    </source>
</evidence>
<evidence type="ECO:0000256" key="6">
    <source>
        <dbReference type="ARBA" id="ARBA00023098"/>
    </source>
</evidence>
<dbReference type="InterPro" id="IPR020845">
    <property type="entry name" value="AMP-binding_CS"/>
</dbReference>
<dbReference type="InterPro" id="IPR036736">
    <property type="entry name" value="ACP-like_sf"/>
</dbReference>
<dbReference type="InterPro" id="IPR040097">
    <property type="entry name" value="FAAL/FAAC"/>
</dbReference>
<dbReference type="EMBL" id="JACYTN010000010">
    <property type="protein sequence ID" value="MBD8499354.1"/>
    <property type="molecule type" value="Genomic_DNA"/>
</dbReference>
<accession>A0ABR9B0C9</accession>
<dbReference type="InterPro" id="IPR000873">
    <property type="entry name" value="AMP-dep_synth/lig_dom"/>
</dbReference>
<dbReference type="InterPro" id="IPR045851">
    <property type="entry name" value="AMP-bd_C_sf"/>
</dbReference>
<sequence length="737" mass="81988">MTTNLIKKTQDEAASLVRILEVRAQHTPDQIAYGMLDVNLNITDITYAELFARVCACSAQLAMKYVVEGERCLLMFQQGIDFIVSFLACHRIGAIPIPCNMVNRSKSLAKWESIAANAQVTCIVTDANSINTIESSFKKSERLSSLPIFVEQKGAASDRETVKGYNELALLQYTSGSTGNPKGVMVTHSSLLNNLKQLDAKFEFNERSIMVSWLPFYHDMGLIIGILQGLYSGYKVILMKPVDFMQQPLSWLRAISMYGATHTGAPNFAYELAAERLVDSPSHELEGISLSSLERAFCGAEPIHLNTLLQFIQAAKLFGLREDALCPGYGLAEASLVVSTYSIEQQVGWIKLNRTELQRGSVSILDRGVIHFEVPLPDESTMNEMYLVGNGFVIHEHQLSIRDCENGTVLGDHAIGEVWFSGPSVTKGYWNRDEDTKRVFVHDEPSGQVYLRTGDLGFTDTNGELYMTGRMKDLVIIRGMNYYPQDIERTSFLSDPDLRTDGAAAFSINDGGEERLIVIQEVSRSAVRHLQCDTWAQQIRADVLHVHGIPVECIVFIPPMHVPRTTSGKIQRSKAKNMYINNEWSKVLGTSSAEEIRKEIVTLNEFVSGIHSEEDWAQYMVALLAHQLAVPTTEVSRSLPFTELGINSMMSLSIRESLEQALGCTVPAAALFNYNTVEQMSEYLYSLAAGRSSRDTLSAPAVIEGNRMELSDAELDNCSEEELFELLKKELGGQIHV</sequence>
<reference evidence="8 9" key="1">
    <citation type="submission" date="2020-09" db="EMBL/GenBank/DDBJ databases">
        <title>Paenibacillus sp. CAU 1523 isolated from sand of Haeundae Beach.</title>
        <authorList>
            <person name="Kim W."/>
        </authorList>
    </citation>
    <scope>NUCLEOTIDE SEQUENCE [LARGE SCALE GENOMIC DNA]</scope>
    <source>
        <strain evidence="8 9">CAU 1523</strain>
    </source>
</reference>
<dbReference type="Gene3D" id="3.40.50.12780">
    <property type="entry name" value="N-terminal domain of ligase-like"/>
    <property type="match status" value="1"/>
</dbReference>
<dbReference type="CDD" id="cd05931">
    <property type="entry name" value="FAAL"/>
    <property type="match status" value="1"/>
</dbReference>
<keyword evidence="3" id="KW-0597">Phosphoprotein</keyword>
<dbReference type="PANTHER" id="PTHR22754">
    <property type="entry name" value="DISCO-INTERACTING PROTEIN 2 DIP2 -RELATED"/>
    <property type="match status" value="1"/>
</dbReference>
<dbReference type="InterPro" id="IPR025110">
    <property type="entry name" value="AMP-bd_C"/>
</dbReference>
<dbReference type="PROSITE" id="PS50075">
    <property type="entry name" value="CARRIER"/>
    <property type="match status" value="1"/>
</dbReference>
<proteinExistence type="inferred from homology"/>
<name>A0ABR9B0C9_9BACL</name>
<keyword evidence="5" id="KW-0276">Fatty acid metabolism</keyword>
<keyword evidence="2" id="KW-0596">Phosphopantetheine</keyword>